<name>A0ABX9KBW8_9BACT</name>
<dbReference type="Gene3D" id="2.60.40.10">
    <property type="entry name" value="Immunoglobulins"/>
    <property type="match status" value="1"/>
</dbReference>
<reference evidence="2 3" key="1">
    <citation type="submission" date="2018-08" db="EMBL/GenBank/DDBJ databases">
        <title>Genomic Encyclopedia of Archaeal and Bacterial Type Strains, Phase II (KMG-II): from individual species to whole genera.</title>
        <authorList>
            <person name="Goeker M."/>
        </authorList>
    </citation>
    <scope>NUCLEOTIDE SEQUENCE [LARGE SCALE GENOMIC DNA]</scope>
    <source>
        <strain evidence="2 3">DSM 2261</strain>
    </source>
</reference>
<organism evidence="2 3">
    <name type="scientific">Archangium gephyra</name>
    <dbReference type="NCBI Taxonomy" id="48"/>
    <lineage>
        <taxon>Bacteria</taxon>
        <taxon>Pseudomonadati</taxon>
        <taxon>Myxococcota</taxon>
        <taxon>Myxococcia</taxon>
        <taxon>Myxococcales</taxon>
        <taxon>Cystobacterineae</taxon>
        <taxon>Archangiaceae</taxon>
        <taxon>Archangium</taxon>
    </lineage>
</organism>
<gene>
    <name evidence="2" type="ORF">ATI61_101431</name>
</gene>
<dbReference type="InterPro" id="IPR035986">
    <property type="entry name" value="PKD_dom_sf"/>
</dbReference>
<feature type="domain" description="PKD" evidence="1">
    <location>
        <begin position="40"/>
        <end position="94"/>
    </location>
</feature>
<evidence type="ECO:0000259" key="1">
    <source>
        <dbReference type="PROSITE" id="PS50093"/>
    </source>
</evidence>
<comment type="caution">
    <text evidence="2">The sequence shown here is derived from an EMBL/GenBank/DDBJ whole genome shotgun (WGS) entry which is preliminary data.</text>
</comment>
<evidence type="ECO:0000313" key="3">
    <source>
        <dbReference type="Proteomes" id="UP000256345"/>
    </source>
</evidence>
<dbReference type="EMBL" id="QUMU01000001">
    <property type="protein sequence ID" value="REG37447.1"/>
    <property type="molecule type" value="Genomic_DNA"/>
</dbReference>
<protein>
    <recommendedName>
        <fullName evidence="1">PKD domain-containing protein</fullName>
    </recommendedName>
</protein>
<dbReference type="Pfam" id="PF00801">
    <property type="entry name" value="PKD"/>
    <property type="match status" value="1"/>
</dbReference>
<dbReference type="PROSITE" id="PS50093">
    <property type="entry name" value="PKD"/>
    <property type="match status" value="1"/>
</dbReference>
<dbReference type="InterPro" id="IPR013783">
    <property type="entry name" value="Ig-like_fold"/>
</dbReference>
<dbReference type="CDD" id="cd00146">
    <property type="entry name" value="PKD"/>
    <property type="match status" value="1"/>
</dbReference>
<evidence type="ECO:0000313" key="2">
    <source>
        <dbReference type="EMBL" id="REG37447.1"/>
    </source>
</evidence>
<keyword evidence="3" id="KW-1185">Reference proteome</keyword>
<sequence>MEPLAEPSSLANTVLAPPQANFSWWCQPGNLRCYFDPAWSTGQPPLQFTWTFPPGAFSSGGDAPTVSFYPPGTYSVTLRVRDALGQESTVTRPVSPGAQYLPKTGSWSNLARPGSSLDFFATPNGGYTATWYTFTPDGAPVWYTTGISFLYNNSWSAPLYLSTWNGSSNVLTSVGSLELKLMSRSSAAFSYTVNGVSGNEPYTYQLGGLDRTGAWYEPAFSGWGLNLQEHSGFYGAKVAFYEGSQPRWVEGSTTPGPSVSMNLNWRSGPGLCPGCTYVGPPGALPVGSVSIQIPSSSTSGLTKMNITTPSGARWVLPWVNVSKLTQ</sequence>
<dbReference type="InterPro" id="IPR000601">
    <property type="entry name" value="PKD_dom"/>
</dbReference>
<dbReference type="SUPFAM" id="SSF49299">
    <property type="entry name" value="PKD domain"/>
    <property type="match status" value="1"/>
</dbReference>
<proteinExistence type="predicted"/>
<accession>A0ABX9KBW8</accession>
<dbReference type="Proteomes" id="UP000256345">
    <property type="component" value="Unassembled WGS sequence"/>
</dbReference>